<proteinExistence type="predicted"/>
<dbReference type="Proteomes" id="UP001595803">
    <property type="component" value="Unassembled WGS sequence"/>
</dbReference>
<evidence type="ECO:0000259" key="3">
    <source>
        <dbReference type="Pfam" id="PF13427"/>
    </source>
</evidence>
<accession>A0ABV7ZDC7</accession>
<dbReference type="SUPFAM" id="SSF54427">
    <property type="entry name" value="NTF2-like"/>
    <property type="match status" value="1"/>
</dbReference>
<evidence type="ECO:0000259" key="2">
    <source>
        <dbReference type="Pfam" id="PF12680"/>
    </source>
</evidence>
<dbReference type="RefSeq" id="WP_380102913.1">
    <property type="nucleotide sequence ID" value="NZ_JBHRZG010000022.1"/>
</dbReference>
<dbReference type="Pfam" id="PF12680">
    <property type="entry name" value="SnoaL_2"/>
    <property type="match status" value="1"/>
</dbReference>
<dbReference type="EMBL" id="JBHRZG010000022">
    <property type="protein sequence ID" value="MFC3834358.1"/>
    <property type="molecule type" value="Genomic_DNA"/>
</dbReference>
<organism evidence="4 5">
    <name type="scientific">Deinococcus rufus</name>
    <dbReference type="NCBI Taxonomy" id="2136097"/>
    <lineage>
        <taxon>Bacteria</taxon>
        <taxon>Thermotogati</taxon>
        <taxon>Deinococcota</taxon>
        <taxon>Deinococci</taxon>
        <taxon>Deinococcales</taxon>
        <taxon>Deinococcaceae</taxon>
        <taxon>Deinococcus</taxon>
    </lineage>
</organism>
<protein>
    <submittedName>
        <fullName evidence="4">Nuclear transport factor 2 family protein</fullName>
    </submittedName>
</protein>
<evidence type="ECO:0000256" key="1">
    <source>
        <dbReference type="ARBA" id="ARBA00022679"/>
    </source>
</evidence>
<dbReference type="Pfam" id="PF13427">
    <property type="entry name" value="AadA_C"/>
    <property type="match status" value="1"/>
</dbReference>
<gene>
    <name evidence="4" type="ORF">ACFOSB_16005</name>
</gene>
<name>A0ABV7ZDC7_9DEIO</name>
<feature type="domain" description="SnoaL-like" evidence="2">
    <location>
        <begin position="271"/>
        <end position="367"/>
    </location>
</feature>
<dbReference type="InterPro" id="IPR037401">
    <property type="entry name" value="SnoaL-like"/>
</dbReference>
<dbReference type="InterPro" id="IPR025184">
    <property type="entry name" value="AadA_C"/>
</dbReference>
<dbReference type="SUPFAM" id="SSF81301">
    <property type="entry name" value="Nucleotidyltransferase"/>
    <property type="match status" value="1"/>
</dbReference>
<evidence type="ECO:0000313" key="4">
    <source>
        <dbReference type="EMBL" id="MFC3834358.1"/>
    </source>
</evidence>
<dbReference type="InterPro" id="IPR043519">
    <property type="entry name" value="NT_sf"/>
</dbReference>
<dbReference type="Gene3D" id="3.10.450.50">
    <property type="match status" value="1"/>
</dbReference>
<evidence type="ECO:0000313" key="5">
    <source>
        <dbReference type="Proteomes" id="UP001595803"/>
    </source>
</evidence>
<keyword evidence="1" id="KW-0808">Transferase</keyword>
<reference evidence="5" key="1">
    <citation type="journal article" date="2019" name="Int. J. Syst. Evol. Microbiol.">
        <title>The Global Catalogue of Microorganisms (GCM) 10K type strain sequencing project: providing services to taxonomists for standard genome sequencing and annotation.</title>
        <authorList>
            <consortium name="The Broad Institute Genomics Platform"/>
            <consortium name="The Broad Institute Genome Sequencing Center for Infectious Disease"/>
            <person name="Wu L."/>
            <person name="Ma J."/>
        </authorList>
    </citation>
    <scope>NUCLEOTIDE SEQUENCE [LARGE SCALE GENOMIC DNA]</scope>
    <source>
        <strain evidence="5">CCTCC AB 2017081</strain>
    </source>
</reference>
<dbReference type="InterPro" id="IPR032710">
    <property type="entry name" value="NTF2-like_dom_sf"/>
</dbReference>
<keyword evidence="5" id="KW-1185">Reference proteome</keyword>
<sequence>MSTPGPTGIADLDDLLAQLAQGAKLILGRDFVGAFLHGSFALGSTDGGSDVDFVVVIRTALSDAQSRAVLALHRHLCSVDTAWAQRLEGSYVPLEVLRGAHTAGTPVPYLDYGGATLEHAAHDTTLVTRWVAREHGIALAGPHPRDLIGPMEPDALRAEVHADLRAWGAALLADPRALDDGGRQSYVALGIVRMLHTLQTARIHSKAEAVTWAWTHLPRFGPLLERAWAAHPAQFTPAGQRADPADVALTRSLIRAALDWTDTGSPARVAERQLALYNARDLDAFMALWAPDARVYAHPDTLLADGHAAIRARHAERFAEPDLHARLLHRAVLGSTVVDHELVTRTFPDGPDTLEVVMTYEIVGGVIRTAWLQAGPRAGGLPV</sequence>
<comment type="caution">
    <text evidence="4">The sequence shown here is derived from an EMBL/GenBank/DDBJ whole genome shotgun (WGS) entry which is preliminary data.</text>
</comment>
<feature type="domain" description="Adenylyltransferase AadA C-terminal" evidence="3">
    <location>
        <begin position="173"/>
        <end position="231"/>
    </location>
</feature>